<organism evidence="5 6">
    <name type="scientific">Helicoverpa armigera</name>
    <name type="common">Cotton bollworm</name>
    <name type="synonym">Heliothis armigera</name>
    <dbReference type="NCBI Taxonomy" id="29058"/>
    <lineage>
        <taxon>Eukaryota</taxon>
        <taxon>Metazoa</taxon>
        <taxon>Ecdysozoa</taxon>
        <taxon>Arthropoda</taxon>
        <taxon>Hexapoda</taxon>
        <taxon>Insecta</taxon>
        <taxon>Pterygota</taxon>
        <taxon>Neoptera</taxon>
        <taxon>Endopterygota</taxon>
        <taxon>Lepidoptera</taxon>
        <taxon>Glossata</taxon>
        <taxon>Ditrysia</taxon>
        <taxon>Noctuoidea</taxon>
        <taxon>Noctuidae</taxon>
        <taxon>Heliothinae</taxon>
        <taxon>Helicoverpa</taxon>
    </lineage>
</organism>
<dbReference type="PANTHER" id="PTHR23259">
    <property type="entry name" value="RIDDLE"/>
    <property type="match status" value="1"/>
</dbReference>
<dbReference type="OrthoDB" id="6236007at2759"/>
<feature type="domain" description="TIL" evidence="4">
    <location>
        <begin position="166"/>
        <end position="224"/>
    </location>
</feature>
<dbReference type="Gene3D" id="2.10.25.10">
    <property type="entry name" value="Laminin"/>
    <property type="match status" value="2"/>
</dbReference>
<dbReference type="CDD" id="cd19941">
    <property type="entry name" value="TIL"/>
    <property type="match status" value="2"/>
</dbReference>
<dbReference type="AlphaFoldDB" id="A0A2W1BLM4"/>
<dbReference type="SUPFAM" id="SSF57567">
    <property type="entry name" value="Serine protease inhibitors"/>
    <property type="match status" value="2"/>
</dbReference>
<dbReference type="InterPro" id="IPR051368">
    <property type="entry name" value="SerProtInhib-TIL_Domain"/>
</dbReference>
<accession>A0A2W1BLM4</accession>
<feature type="signal peptide" evidence="3">
    <location>
        <begin position="1"/>
        <end position="17"/>
    </location>
</feature>
<dbReference type="EMBL" id="KZ149981">
    <property type="protein sequence ID" value="PZC75808.1"/>
    <property type="molecule type" value="Genomic_DNA"/>
</dbReference>
<evidence type="ECO:0000313" key="5">
    <source>
        <dbReference type="EMBL" id="PZC75808.1"/>
    </source>
</evidence>
<keyword evidence="3" id="KW-0732">Signal</keyword>
<feature type="domain" description="TIL" evidence="4">
    <location>
        <begin position="39"/>
        <end position="97"/>
    </location>
</feature>
<keyword evidence="6" id="KW-1185">Reference proteome</keyword>
<dbReference type="InterPro" id="IPR002919">
    <property type="entry name" value="TIL_dom"/>
</dbReference>
<evidence type="ECO:0000256" key="2">
    <source>
        <dbReference type="ARBA" id="ARBA00023157"/>
    </source>
</evidence>
<evidence type="ECO:0000313" key="6">
    <source>
        <dbReference type="Proteomes" id="UP000249218"/>
    </source>
</evidence>
<dbReference type="PANTHER" id="PTHR23259:SF70">
    <property type="entry name" value="ACCESSORY GLAND PROTEIN ACP62F-RELATED"/>
    <property type="match status" value="1"/>
</dbReference>
<feature type="chain" id="PRO_5016057142" description="TIL domain-containing protein" evidence="3">
    <location>
        <begin position="18"/>
        <end position="227"/>
    </location>
</feature>
<gene>
    <name evidence="5" type="primary">HaOG205628</name>
    <name evidence="5" type="ORF">B5X24_HaOG205628</name>
</gene>
<sequence>MRSSVVVCFCCVAATAARNIEELFSDFSILGVPQLNNDCGPNEVFDCVYPCPPLKTCADREEYACPDVDMSCAFQCVCKPGFYLNKPGGECVTEKQCNKCPGEHEHYACGGPCDDVCSTLHVQNKTTYINMRSLVVVFVCCVAATAARNIKELFGILGGAQLNTDCGPNEEFDCVYPCPPLKTCADREDYACPAVVMPCAFQCVCKPGFYLNKPGGECVTEKQCSKS</sequence>
<keyword evidence="2" id="KW-1015">Disulfide bond</keyword>
<keyword evidence="1" id="KW-0646">Protease inhibitor</keyword>
<name>A0A2W1BLM4_HELAM</name>
<evidence type="ECO:0000256" key="1">
    <source>
        <dbReference type="ARBA" id="ARBA00022690"/>
    </source>
</evidence>
<dbReference type="InterPro" id="IPR036084">
    <property type="entry name" value="Ser_inhib-like_sf"/>
</dbReference>
<evidence type="ECO:0000259" key="4">
    <source>
        <dbReference type="Pfam" id="PF01826"/>
    </source>
</evidence>
<dbReference type="Pfam" id="PF01826">
    <property type="entry name" value="TIL"/>
    <property type="match status" value="2"/>
</dbReference>
<protein>
    <recommendedName>
        <fullName evidence="4">TIL domain-containing protein</fullName>
    </recommendedName>
</protein>
<dbReference type="GO" id="GO:0030414">
    <property type="term" value="F:peptidase inhibitor activity"/>
    <property type="evidence" value="ECO:0007669"/>
    <property type="project" value="UniProtKB-KW"/>
</dbReference>
<dbReference type="Proteomes" id="UP000249218">
    <property type="component" value="Unassembled WGS sequence"/>
</dbReference>
<reference evidence="5 6" key="1">
    <citation type="journal article" date="2017" name="BMC Biol.">
        <title>Genomic innovations, transcriptional plasticity and gene loss underlying the evolution and divergence of two highly polyphagous and invasive Helicoverpa pest species.</title>
        <authorList>
            <person name="Pearce S.L."/>
            <person name="Clarke D.F."/>
            <person name="East P.D."/>
            <person name="Elfekih S."/>
            <person name="Gordon K.H."/>
            <person name="Jermiin L.S."/>
            <person name="McGaughran A."/>
            <person name="Oakeshott J.G."/>
            <person name="Papanikolaou A."/>
            <person name="Perera O.P."/>
            <person name="Rane R.V."/>
            <person name="Richards S."/>
            <person name="Tay W.T."/>
            <person name="Walsh T.K."/>
            <person name="Anderson A."/>
            <person name="Anderson C.J."/>
            <person name="Asgari S."/>
            <person name="Board P.G."/>
            <person name="Bretschneider A."/>
            <person name="Campbell P.M."/>
            <person name="Chertemps T."/>
            <person name="Christeller J.T."/>
            <person name="Coppin C.W."/>
            <person name="Downes S.J."/>
            <person name="Duan G."/>
            <person name="Farnsworth C.A."/>
            <person name="Good R.T."/>
            <person name="Han L.B."/>
            <person name="Han Y.C."/>
            <person name="Hatje K."/>
            <person name="Horne I."/>
            <person name="Huang Y.P."/>
            <person name="Hughes D.S."/>
            <person name="Jacquin-Joly E."/>
            <person name="James W."/>
            <person name="Jhangiani S."/>
            <person name="Kollmar M."/>
            <person name="Kuwar S.S."/>
            <person name="Li S."/>
            <person name="Liu N.Y."/>
            <person name="Maibeche M.T."/>
            <person name="Miller J.R."/>
            <person name="Montagne N."/>
            <person name="Perry T."/>
            <person name="Qu J."/>
            <person name="Song S.V."/>
            <person name="Sutton G.G."/>
            <person name="Vogel H."/>
            <person name="Walenz B.P."/>
            <person name="Xu W."/>
            <person name="Zhang H.J."/>
            <person name="Zou Z."/>
            <person name="Batterham P."/>
            <person name="Edwards O.R."/>
            <person name="Feyereisen R."/>
            <person name="Gibbs R.A."/>
            <person name="Heckel D.G."/>
            <person name="McGrath A."/>
            <person name="Robin C."/>
            <person name="Scherer S.E."/>
            <person name="Worley K.C."/>
            <person name="Wu Y.D."/>
        </authorList>
    </citation>
    <scope>NUCLEOTIDE SEQUENCE [LARGE SCALE GENOMIC DNA]</scope>
    <source>
        <strain evidence="5">Harm_GR_Male_#8</strain>
        <tissue evidence="5">Whole organism</tissue>
    </source>
</reference>
<evidence type="ECO:0000256" key="3">
    <source>
        <dbReference type="SAM" id="SignalP"/>
    </source>
</evidence>
<proteinExistence type="predicted"/>